<reference evidence="2" key="1">
    <citation type="journal article" date="2020" name="Nature">
        <title>Giant virus diversity and host interactions through global metagenomics.</title>
        <authorList>
            <person name="Schulz F."/>
            <person name="Roux S."/>
            <person name="Paez-Espino D."/>
            <person name="Jungbluth S."/>
            <person name="Walsh D.A."/>
            <person name="Denef V.J."/>
            <person name="McMahon K.D."/>
            <person name="Konstantinidis K.T."/>
            <person name="Eloe-Fadrosh E.A."/>
            <person name="Kyrpides N.C."/>
            <person name="Woyke T."/>
        </authorList>
    </citation>
    <scope>NUCLEOTIDE SEQUENCE</scope>
    <source>
        <strain evidence="2">GVMAG-M-3300025860-20</strain>
    </source>
</reference>
<dbReference type="InterPro" id="IPR019261">
    <property type="entry name" value="PARG_cat_microbial"/>
</dbReference>
<evidence type="ECO:0000259" key="1">
    <source>
        <dbReference type="Pfam" id="PF10021"/>
    </source>
</evidence>
<proteinExistence type="predicted"/>
<dbReference type="SUPFAM" id="SSF52949">
    <property type="entry name" value="Macro domain-like"/>
    <property type="match status" value="1"/>
</dbReference>
<feature type="domain" description="Microbial-type PARG catalytic" evidence="1">
    <location>
        <begin position="42"/>
        <end position="134"/>
    </location>
</feature>
<protein>
    <recommendedName>
        <fullName evidence="1">Microbial-type PARG catalytic domain-containing protein</fullName>
    </recommendedName>
</protein>
<dbReference type="NCBIfam" id="TIGR02452">
    <property type="entry name" value="TIGR02452 family protein"/>
    <property type="match status" value="1"/>
</dbReference>
<dbReference type="PANTHER" id="PTHR35596:SF1">
    <property type="entry name" value="MICROBIAL-TYPE PARG CATALYTIC DOMAIN-CONTAINING PROTEIN"/>
    <property type="match status" value="1"/>
</dbReference>
<name>A0A6C0J7E3_9ZZZZ</name>
<dbReference type="InterPro" id="IPR012664">
    <property type="entry name" value="CHP02452"/>
</dbReference>
<organism evidence="2">
    <name type="scientific">viral metagenome</name>
    <dbReference type="NCBI Taxonomy" id="1070528"/>
    <lineage>
        <taxon>unclassified sequences</taxon>
        <taxon>metagenomes</taxon>
        <taxon>organismal metagenomes</taxon>
    </lineage>
</organism>
<sequence length="278" mass="31947">MSHPSHSSRPSRIENMFRSKEIQDLSENIQTPISIKFNTFLSNSKLPNNPNYDTTVDIDSIGTINAIEQHYTQYDKILVLNMANATRVGGGWLSGAESQEEYLFRRTDLHKTLTDNLYPMMKDQVIYSPRVHILLNDKYVLFKESLKVSFISVAAVKDPYITHDGNLTHYNWMEMYFKIKMIFHIAALNKHDCLILGALGCGAFHNPPHIIAEIFCDITSEYCGYFKKIIFAIKSVNNDTNCEIFQETFIETFNESISSDESLDSYDSYDSTSDLDWL</sequence>
<dbReference type="Pfam" id="PF10021">
    <property type="entry name" value="PARG_cat_microb"/>
    <property type="match status" value="1"/>
</dbReference>
<dbReference type="AlphaFoldDB" id="A0A6C0J7E3"/>
<dbReference type="PANTHER" id="PTHR35596">
    <property type="entry name" value="DUF2263 DOMAIN-CONTAINING PROTEIN"/>
    <property type="match status" value="1"/>
</dbReference>
<evidence type="ECO:0000313" key="2">
    <source>
        <dbReference type="EMBL" id="QHU00636.1"/>
    </source>
</evidence>
<dbReference type="InterPro" id="IPR043472">
    <property type="entry name" value="Macro_dom-like"/>
</dbReference>
<accession>A0A6C0J7E3</accession>
<dbReference type="EMBL" id="MN740328">
    <property type="protein sequence ID" value="QHU00636.1"/>
    <property type="molecule type" value="Genomic_DNA"/>
</dbReference>
<dbReference type="Gene3D" id="3.40.220.10">
    <property type="entry name" value="Leucine Aminopeptidase, subunit E, domain 1"/>
    <property type="match status" value="1"/>
</dbReference>